<dbReference type="InterPro" id="IPR011009">
    <property type="entry name" value="Kinase-like_dom_sf"/>
</dbReference>
<dbReference type="SUPFAM" id="SSF56112">
    <property type="entry name" value="Protein kinase-like (PK-like)"/>
    <property type="match status" value="1"/>
</dbReference>
<protein>
    <submittedName>
        <fullName evidence="4">Putative transferase, protein kinase RLK-Pelle-LRR-V family</fullName>
        <ecNumber evidence="4">2.7.-.-</ecNumber>
    </submittedName>
</protein>
<dbReference type="GO" id="GO:0005524">
    <property type="term" value="F:ATP binding"/>
    <property type="evidence" value="ECO:0007669"/>
    <property type="project" value="UniProtKB-KW"/>
</dbReference>
<evidence type="ECO:0000256" key="2">
    <source>
        <dbReference type="ARBA" id="ARBA00022840"/>
    </source>
</evidence>
<evidence type="ECO:0000313" key="4">
    <source>
        <dbReference type="EMBL" id="PRQ44223.1"/>
    </source>
</evidence>
<dbReference type="PANTHER" id="PTHR27001:SF8">
    <property type="entry name" value="PROTEIN STRUBBELIG-RECEPTOR FAMILY 2"/>
    <property type="match status" value="1"/>
</dbReference>
<keyword evidence="4" id="KW-0808">Transferase</keyword>
<keyword evidence="2" id="KW-0067">ATP-binding</keyword>
<evidence type="ECO:0000259" key="3">
    <source>
        <dbReference type="PROSITE" id="PS50011"/>
    </source>
</evidence>
<dbReference type="Gramene" id="PRQ44223">
    <property type="protein sequence ID" value="PRQ44223"/>
    <property type="gene ID" value="RchiOBHm_Chr3g0476851"/>
</dbReference>
<dbReference type="GO" id="GO:0005886">
    <property type="term" value="C:plasma membrane"/>
    <property type="evidence" value="ECO:0007669"/>
    <property type="project" value="TreeGrafter"/>
</dbReference>
<accession>A0A2P6RCR4</accession>
<keyword evidence="4" id="KW-0418">Kinase</keyword>
<proteinExistence type="predicted"/>
<keyword evidence="1" id="KW-0547">Nucleotide-binding</keyword>
<reference evidence="4 5" key="1">
    <citation type="journal article" date="2018" name="Nat. Genet.">
        <title>The Rosa genome provides new insights in the design of modern roses.</title>
        <authorList>
            <person name="Bendahmane M."/>
        </authorList>
    </citation>
    <scope>NUCLEOTIDE SEQUENCE [LARGE SCALE GENOMIC DNA]</scope>
    <source>
        <strain evidence="5">cv. Old Blush</strain>
    </source>
</reference>
<evidence type="ECO:0000256" key="1">
    <source>
        <dbReference type="ARBA" id="ARBA00022741"/>
    </source>
</evidence>
<sequence length="147" mass="16739">MFGLSFHKEEQFLDVVWTVSRLKIPNIVPLVGYCVEHGQHLLVYDYVKNLSVDEALHSDAHKPLPWGIRLQIVLGISLQMSFSLFTYLHYKLLSPVAHGNLKSDNILLDENFVPCIYDCGLAILRPLTSNSLKPRILILNILPLFIT</sequence>
<dbReference type="EC" id="2.7.-.-" evidence="4"/>
<dbReference type="AlphaFoldDB" id="A0A2P6RCR4"/>
<dbReference type="Proteomes" id="UP000238479">
    <property type="component" value="Chromosome 3"/>
</dbReference>
<organism evidence="4 5">
    <name type="scientific">Rosa chinensis</name>
    <name type="common">China rose</name>
    <dbReference type="NCBI Taxonomy" id="74649"/>
    <lineage>
        <taxon>Eukaryota</taxon>
        <taxon>Viridiplantae</taxon>
        <taxon>Streptophyta</taxon>
        <taxon>Embryophyta</taxon>
        <taxon>Tracheophyta</taxon>
        <taxon>Spermatophyta</taxon>
        <taxon>Magnoliopsida</taxon>
        <taxon>eudicotyledons</taxon>
        <taxon>Gunneridae</taxon>
        <taxon>Pentapetalae</taxon>
        <taxon>rosids</taxon>
        <taxon>fabids</taxon>
        <taxon>Rosales</taxon>
        <taxon>Rosaceae</taxon>
        <taxon>Rosoideae</taxon>
        <taxon>Rosoideae incertae sedis</taxon>
        <taxon>Rosa</taxon>
    </lineage>
</organism>
<evidence type="ECO:0000313" key="5">
    <source>
        <dbReference type="Proteomes" id="UP000238479"/>
    </source>
</evidence>
<dbReference type="EMBL" id="PDCK01000041">
    <property type="protein sequence ID" value="PRQ44223.1"/>
    <property type="molecule type" value="Genomic_DNA"/>
</dbReference>
<dbReference type="GO" id="GO:0004672">
    <property type="term" value="F:protein kinase activity"/>
    <property type="evidence" value="ECO:0007669"/>
    <property type="project" value="InterPro"/>
</dbReference>
<keyword evidence="5" id="KW-1185">Reference proteome</keyword>
<dbReference type="PANTHER" id="PTHR27001">
    <property type="entry name" value="OS01G0253100 PROTEIN"/>
    <property type="match status" value="1"/>
</dbReference>
<dbReference type="OMA" id="LEIYLVE"/>
<dbReference type="Gene3D" id="1.10.510.10">
    <property type="entry name" value="Transferase(Phosphotransferase) domain 1"/>
    <property type="match status" value="1"/>
</dbReference>
<dbReference type="PROSITE" id="PS50011">
    <property type="entry name" value="PROTEIN_KINASE_DOM"/>
    <property type="match status" value="1"/>
</dbReference>
<comment type="caution">
    <text evidence="4">The sequence shown here is derived from an EMBL/GenBank/DDBJ whole genome shotgun (WGS) entry which is preliminary data.</text>
</comment>
<gene>
    <name evidence="4" type="ORF">RchiOBHm_Chr3g0476851</name>
</gene>
<feature type="domain" description="Protein kinase" evidence="3">
    <location>
        <begin position="1"/>
        <end position="147"/>
    </location>
</feature>
<dbReference type="Pfam" id="PF07714">
    <property type="entry name" value="PK_Tyr_Ser-Thr"/>
    <property type="match status" value="1"/>
</dbReference>
<dbReference type="InterPro" id="IPR001245">
    <property type="entry name" value="Ser-Thr/Tyr_kinase_cat_dom"/>
</dbReference>
<name>A0A2P6RCR4_ROSCH</name>
<dbReference type="InterPro" id="IPR000719">
    <property type="entry name" value="Prot_kinase_dom"/>
</dbReference>